<comment type="pathway">
    <text evidence="5">Cofactor biosynthesis; L-ascorbate biosynthesis via UDP-alpha-D-glucuronate pathway; L-ascorbate from UDP-alpha-D-glucuronate: step 4/4.</text>
</comment>
<dbReference type="InterPro" id="IPR010031">
    <property type="entry name" value="FAD_lactone_oxidase-like"/>
</dbReference>
<dbReference type="PROSITE" id="PS51387">
    <property type="entry name" value="FAD_PCMH"/>
    <property type="match status" value="1"/>
</dbReference>
<dbReference type="InterPro" id="IPR016169">
    <property type="entry name" value="FAD-bd_PCMH_sub2"/>
</dbReference>
<dbReference type="InterPro" id="IPR016166">
    <property type="entry name" value="FAD-bd_PCMH"/>
</dbReference>
<dbReference type="SUPFAM" id="SSF56176">
    <property type="entry name" value="FAD-binding/transporter-associated domain-like"/>
    <property type="match status" value="1"/>
</dbReference>
<evidence type="ECO:0000313" key="22">
    <source>
        <dbReference type="EMBL" id="GJQ12522.1"/>
    </source>
</evidence>
<dbReference type="Pfam" id="PF04030">
    <property type="entry name" value="ALO"/>
    <property type="match status" value="1"/>
</dbReference>
<evidence type="ECO:0000256" key="8">
    <source>
        <dbReference type="ARBA" id="ARBA00017520"/>
    </source>
</evidence>
<evidence type="ECO:0000256" key="12">
    <source>
        <dbReference type="ARBA" id="ARBA00022824"/>
    </source>
</evidence>
<dbReference type="AlphaFoldDB" id="A0A9C7PYD7"/>
<evidence type="ECO:0000256" key="15">
    <source>
        <dbReference type="ARBA" id="ARBA00022989"/>
    </source>
</evidence>
<sequence>MSSCSRSWLLQALNSLPLKGAIQDDILMESQLDYVNELSQSTSMDSVSCRVPQVRFVSLKGQENRTLQNWAQIESCKPKQYFEPETIEDIGKIIQLCRRNNWKLRVFGTGHSPNNIAMTDDCIINLRRLNRIENIDKEQKTVTAQAGTTIKQLNQELAKHQLGLSSLGSISEQTIAGAISTGTHGTGITFSILGANIVQLELLTATGERLECSETEQPEIFKAAVCGLGCLGVIVRVKIQCEKAFRLYAIQEPLSLDKVLDNLDDWVKSAEHWRFWWFPHTDKCVVWTANRTERPSTPQPSFISAWFKERLLGYHSLEAMLYLATFAPSLIPIINRLYFRLLFDEKKEKVDQSDKVFNFDCLFRQYVDEWAIPRRHTVEAMKRLRNLIETSGLYVHFPIEVRFTGADDIWLSPSYGRESGWIGIIMYRPYSKDVSFKYYFEQFEQIMQSLDGRPHWAKPHSCHSSQLSKMYPRFSEFKQIREKLDPEHIFSNSYIDRILDG</sequence>
<dbReference type="Gene3D" id="3.30.70.2520">
    <property type="match status" value="1"/>
</dbReference>
<keyword evidence="14" id="KW-0492">Microsome</keyword>
<keyword evidence="16" id="KW-0560">Oxidoreductase</keyword>
<accession>A0A9C7PYD7</accession>
<comment type="catalytic activity">
    <reaction evidence="19">
        <text>L-gulono-1,4-lactone + O2 = L-ascorbate + H2O2 + H(+)</text>
        <dbReference type="Rhea" id="RHEA:32363"/>
        <dbReference type="ChEBI" id="CHEBI:15378"/>
        <dbReference type="ChEBI" id="CHEBI:15379"/>
        <dbReference type="ChEBI" id="CHEBI:16240"/>
        <dbReference type="ChEBI" id="CHEBI:17587"/>
        <dbReference type="ChEBI" id="CHEBI:38290"/>
        <dbReference type="EC" id="1.1.3.8"/>
    </reaction>
</comment>
<evidence type="ECO:0000256" key="10">
    <source>
        <dbReference type="ARBA" id="ARBA00022644"/>
    </source>
</evidence>
<dbReference type="PROSITE" id="PS00862">
    <property type="entry name" value="OX2_COVAL_FAD"/>
    <property type="match status" value="1"/>
</dbReference>
<dbReference type="Proteomes" id="UP001061958">
    <property type="component" value="Unassembled WGS sequence"/>
</dbReference>
<evidence type="ECO:0000256" key="16">
    <source>
        <dbReference type="ARBA" id="ARBA00023002"/>
    </source>
</evidence>
<dbReference type="EC" id="1.1.3.8" evidence="7"/>
<dbReference type="NCBIfam" id="TIGR01678">
    <property type="entry name" value="FAD_lactone_ox"/>
    <property type="match status" value="1"/>
</dbReference>
<keyword evidence="17" id="KW-0472">Membrane</keyword>
<dbReference type="GO" id="GO:0019853">
    <property type="term" value="P:L-ascorbic acid biosynthetic process"/>
    <property type="evidence" value="ECO:0007669"/>
    <property type="project" value="UniProtKB-KW"/>
</dbReference>
<dbReference type="Gene3D" id="3.30.465.10">
    <property type="match status" value="1"/>
</dbReference>
<evidence type="ECO:0000256" key="13">
    <source>
        <dbReference type="ARBA" id="ARBA00022827"/>
    </source>
</evidence>
<evidence type="ECO:0000256" key="6">
    <source>
        <dbReference type="ARBA" id="ARBA00005466"/>
    </source>
</evidence>
<dbReference type="PIRSF" id="PIRSF000136">
    <property type="entry name" value="LGO_GLO"/>
    <property type="match status" value="1"/>
</dbReference>
<dbReference type="Gene3D" id="3.30.43.10">
    <property type="entry name" value="Uridine Diphospho-n-acetylenolpyruvylglucosamine Reductase, domain 2"/>
    <property type="match status" value="1"/>
</dbReference>
<comment type="cofactor">
    <cofactor evidence="1">
        <name>FAD</name>
        <dbReference type="ChEBI" id="CHEBI:57692"/>
    </cofactor>
</comment>
<dbReference type="EMBL" id="BQMJ01000034">
    <property type="protein sequence ID" value="GJQ12522.1"/>
    <property type="molecule type" value="Genomic_DNA"/>
</dbReference>
<dbReference type="GO" id="GO:0003885">
    <property type="term" value="F:D-arabinono-1,4-lactone oxidase activity"/>
    <property type="evidence" value="ECO:0007669"/>
    <property type="project" value="InterPro"/>
</dbReference>
<keyword evidence="11" id="KW-0812">Transmembrane</keyword>
<dbReference type="GO" id="GO:0050105">
    <property type="term" value="F:L-gulonolactone oxidase activity"/>
    <property type="evidence" value="ECO:0007669"/>
    <property type="project" value="UniProtKB-EC"/>
</dbReference>
<comment type="function">
    <text evidence="2">Oxidizes L-gulono-1,4-lactone to hydrogen peroxide and L-xylo-hexulonolactone which spontaneously isomerizes to L-ascorbate.</text>
</comment>
<keyword evidence="10" id="KW-0060">Ascorbate biosynthesis</keyword>
<dbReference type="InterPro" id="IPR006093">
    <property type="entry name" value="Oxy_OxRdtase_FAD_BS"/>
</dbReference>
<dbReference type="GO" id="GO:0005789">
    <property type="term" value="C:endoplasmic reticulum membrane"/>
    <property type="evidence" value="ECO:0007669"/>
    <property type="project" value="UniProtKB-SubCell"/>
</dbReference>
<reference evidence="21" key="2">
    <citation type="submission" date="2022-01" db="EMBL/GenBank/DDBJ databases">
        <authorList>
            <person name="Hirooka S."/>
            <person name="Miyagishima S.Y."/>
        </authorList>
    </citation>
    <scope>NUCLEOTIDE SEQUENCE</scope>
    <source>
        <strain evidence="21">NBRC 102759</strain>
    </source>
</reference>
<keyword evidence="13" id="KW-0274">FAD</keyword>
<evidence type="ECO:0000256" key="17">
    <source>
        <dbReference type="ARBA" id="ARBA00023136"/>
    </source>
</evidence>
<evidence type="ECO:0000256" key="19">
    <source>
        <dbReference type="ARBA" id="ARBA00048083"/>
    </source>
</evidence>
<gene>
    <name evidence="21" type="ORF">GpartN1_g4230.t1</name>
    <name evidence="22" type="ORF">GpartN1_g4313.t1</name>
</gene>
<dbReference type="OrthoDB" id="610608at2759"/>
<evidence type="ECO:0000256" key="18">
    <source>
        <dbReference type="ARBA" id="ARBA00031326"/>
    </source>
</evidence>
<evidence type="ECO:0000256" key="1">
    <source>
        <dbReference type="ARBA" id="ARBA00001974"/>
    </source>
</evidence>
<keyword evidence="15" id="KW-1133">Transmembrane helix</keyword>
<comment type="caution">
    <text evidence="21">The sequence shown here is derived from an EMBL/GenBank/DDBJ whole genome shotgun (WGS) entry which is preliminary data.</text>
</comment>
<dbReference type="InterPro" id="IPR036318">
    <property type="entry name" value="FAD-bd_PCMH-like_sf"/>
</dbReference>
<dbReference type="InterPro" id="IPR016171">
    <property type="entry name" value="Vanillyl_alc_oxidase_C-sub2"/>
</dbReference>
<evidence type="ECO:0000256" key="4">
    <source>
        <dbReference type="ARBA" id="ARBA00004389"/>
    </source>
</evidence>
<comment type="subcellular location">
    <subcellularLocation>
        <location evidence="4">Endoplasmic reticulum membrane</location>
        <topology evidence="4">Single-pass membrane protein</topology>
    </subcellularLocation>
    <subcellularLocation>
        <location evidence="3">Microsome membrane</location>
        <topology evidence="3">Single-pass membrane protein</topology>
    </subcellularLocation>
</comment>
<protein>
    <recommendedName>
        <fullName evidence="8">L-gulonolactone oxidase</fullName>
        <ecNumber evidence="7">1.1.3.8</ecNumber>
    </recommendedName>
    <alternativeName>
        <fullName evidence="18">L-gulono-gamma-lactone oxidase</fullName>
    </alternativeName>
</protein>
<dbReference type="InterPro" id="IPR006094">
    <property type="entry name" value="Oxid_FAD_bind_N"/>
</dbReference>
<dbReference type="InterPro" id="IPR030654">
    <property type="entry name" value="Sugar_lactone_oxidase"/>
</dbReference>
<evidence type="ECO:0000313" key="21">
    <source>
        <dbReference type="EMBL" id="GJQ12439.1"/>
    </source>
</evidence>
<reference evidence="21" key="1">
    <citation type="journal article" date="2022" name="Proc. Natl. Acad. Sci. U.S.A.">
        <title>Life cycle and functional genomics of the unicellular red alga Galdieria for elucidating algal and plant evolution and industrial use.</title>
        <authorList>
            <person name="Hirooka S."/>
            <person name="Itabashi T."/>
            <person name="Ichinose T.M."/>
            <person name="Onuma R."/>
            <person name="Fujiwara T."/>
            <person name="Yamashita S."/>
            <person name="Jong L.W."/>
            <person name="Tomita R."/>
            <person name="Iwane A.H."/>
            <person name="Miyagishima S.Y."/>
        </authorList>
    </citation>
    <scope>NUCLEOTIDE SEQUENCE</scope>
    <source>
        <strain evidence="21">NBRC 102759</strain>
    </source>
</reference>
<evidence type="ECO:0000259" key="20">
    <source>
        <dbReference type="PROSITE" id="PS51387"/>
    </source>
</evidence>
<dbReference type="NCBIfam" id="TIGR01679">
    <property type="entry name" value="bact_FAD_ox"/>
    <property type="match status" value="1"/>
</dbReference>
<dbReference type="EMBL" id="BQMJ01000033">
    <property type="protein sequence ID" value="GJQ12439.1"/>
    <property type="molecule type" value="Genomic_DNA"/>
</dbReference>
<dbReference type="GO" id="GO:0071949">
    <property type="term" value="F:FAD binding"/>
    <property type="evidence" value="ECO:0007669"/>
    <property type="project" value="InterPro"/>
</dbReference>
<proteinExistence type="inferred from homology"/>
<evidence type="ECO:0000256" key="14">
    <source>
        <dbReference type="ARBA" id="ARBA00022848"/>
    </source>
</evidence>
<dbReference type="InterPro" id="IPR016167">
    <property type="entry name" value="FAD-bd_PCMH_sub1"/>
</dbReference>
<dbReference type="PANTHER" id="PTHR43762">
    <property type="entry name" value="L-GULONOLACTONE OXIDASE"/>
    <property type="match status" value="1"/>
</dbReference>
<keyword evidence="9" id="KW-0285">Flavoprotein</keyword>
<evidence type="ECO:0000256" key="3">
    <source>
        <dbReference type="ARBA" id="ARBA00004111"/>
    </source>
</evidence>
<organism evidence="21 23">
    <name type="scientific">Galdieria partita</name>
    <dbReference type="NCBI Taxonomy" id="83374"/>
    <lineage>
        <taxon>Eukaryota</taxon>
        <taxon>Rhodophyta</taxon>
        <taxon>Bangiophyceae</taxon>
        <taxon>Galdieriales</taxon>
        <taxon>Galdieriaceae</taxon>
        <taxon>Galdieria</taxon>
    </lineage>
</organism>
<evidence type="ECO:0000313" key="23">
    <source>
        <dbReference type="Proteomes" id="UP001061958"/>
    </source>
</evidence>
<feature type="domain" description="FAD-binding PCMH-type" evidence="20">
    <location>
        <begin position="74"/>
        <end position="244"/>
    </location>
</feature>
<dbReference type="Gene3D" id="1.10.45.10">
    <property type="entry name" value="Vanillyl-alcohol Oxidase, Chain A, domain 4"/>
    <property type="match status" value="1"/>
</dbReference>
<evidence type="ECO:0000256" key="2">
    <source>
        <dbReference type="ARBA" id="ARBA00003303"/>
    </source>
</evidence>
<dbReference type="InterPro" id="IPR007173">
    <property type="entry name" value="ALO_C"/>
</dbReference>
<name>A0A9C7PYD7_9RHOD</name>
<evidence type="ECO:0000256" key="7">
    <source>
        <dbReference type="ARBA" id="ARBA00013121"/>
    </source>
</evidence>
<evidence type="ECO:0000256" key="5">
    <source>
        <dbReference type="ARBA" id="ARBA00004764"/>
    </source>
</evidence>
<keyword evidence="23" id="KW-1185">Reference proteome</keyword>
<evidence type="ECO:0000256" key="11">
    <source>
        <dbReference type="ARBA" id="ARBA00022692"/>
    </source>
</evidence>
<comment type="similarity">
    <text evidence="6">Belongs to the oxygen-dependent FAD-linked oxidoreductase family.</text>
</comment>
<dbReference type="PANTHER" id="PTHR43762:SF8">
    <property type="entry name" value="L-GULONOLACTONE OXIDASE"/>
    <property type="match status" value="1"/>
</dbReference>
<evidence type="ECO:0000256" key="9">
    <source>
        <dbReference type="ARBA" id="ARBA00022630"/>
    </source>
</evidence>
<dbReference type="Pfam" id="PF01565">
    <property type="entry name" value="FAD_binding_4"/>
    <property type="match status" value="1"/>
</dbReference>
<keyword evidence="12" id="KW-0256">Endoplasmic reticulum</keyword>